<keyword evidence="2" id="KW-1185">Reference proteome</keyword>
<protein>
    <submittedName>
        <fullName evidence="1">Uncharacterized protein</fullName>
    </submittedName>
</protein>
<dbReference type="Proteomes" id="UP001157125">
    <property type="component" value="Unassembled WGS sequence"/>
</dbReference>
<evidence type="ECO:0000313" key="2">
    <source>
        <dbReference type="Proteomes" id="UP001157125"/>
    </source>
</evidence>
<accession>A0ABQ6IH55</accession>
<reference evidence="2" key="1">
    <citation type="journal article" date="2019" name="Int. J. Syst. Evol. Microbiol.">
        <title>The Global Catalogue of Microorganisms (GCM) 10K type strain sequencing project: providing services to taxonomists for standard genome sequencing and annotation.</title>
        <authorList>
            <consortium name="The Broad Institute Genomics Platform"/>
            <consortium name="The Broad Institute Genome Sequencing Center for Infectious Disease"/>
            <person name="Wu L."/>
            <person name="Ma J."/>
        </authorList>
    </citation>
    <scope>NUCLEOTIDE SEQUENCE [LARGE SCALE GENOMIC DNA]</scope>
    <source>
        <strain evidence="2">NBRC 112299</strain>
    </source>
</reference>
<proteinExistence type="predicted"/>
<dbReference type="EMBL" id="BSUN01000001">
    <property type="protein sequence ID" value="GMA36645.1"/>
    <property type="molecule type" value="Genomic_DNA"/>
</dbReference>
<name>A0ABQ6IH55_9MICO</name>
<gene>
    <name evidence="1" type="ORF">GCM10025876_28490</name>
</gene>
<evidence type="ECO:0000313" key="1">
    <source>
        <dbReference type="EMBL" id="GMA36645.1"/>
    </source>
</evidence>
<sequence length="121" mass="12542">MISRVRRLASLLRSTPALSSLVAQEDVLGDGEALDNIEFLVHGRDAEFERGDGAVDGDGLAVPDNLALVGLVGAGQGLDEGGFAGAVLAQHTVDLAWAHLEVDSFERAGAAEGLHEAPDLE</sequence>
<organism evidence="1 2">
    <name type="scientific">Demequina litorisediminis</name>
    <dbReference type="NCBI Taxonomy" id="1849022"/>
    <lineage>
        <taxon>Bacteria</taxon>
        <taxon>Bacillati</taxon>
        <taxon>Actinomycetota</taxon>
        <taxon>Actinomycetes</taxon>
        <taxon>Micrococcales</taxon>
        <taxon>Demequinaceae</taxon>
        <taxon>Demequina</taxon>
    </lineage>
</organism>
<comment type="caution">
    <text evidence="1">The sequence shown here is derived from an EMBL/GenBank/DDBJ whole genome shotgun (WGS) entry which is preliminary data.</text>
</comment>